<dbReference type="AlphaFoldDB" id="A0A075GST8"/>
<dbReference type="PANTHER" id="PTHR14136:SF17">
    <property type="entry name" value="BTB_POZ DOMAIN-CONTAINING PROTEIN KCTD9"/>
    <property type="match status" value="1"/>
</dbReference>
<dbReference type="EMBL" id="KF900735">
    <property type="protein sequence ID" value="AIF05312.1"/>
    <property type="molecule type" value="Genomic_DNA"/>
</dbReference>
<evidence type="ECO:0000313" key="1">
    <source>
        <dbReference type="EMBL" id="AIF05312.1"/>
    </source>
</evidence>
<dbReference type="InterPro" id="IPR051082">
    <property type="entry name" value="Pentapeptide-BTB/POZ_domain"/>
</dbReference>
<dbReference type="Pfam" id="PF00805">
    <property type="entry name" value="Pentapeptide"/>
    <property type="match status" value="2"/>
</dbReference>
<dbReference type="Gene3D" id="3.40.50.1820">
    <property type="entry name" value="alpha/beta hydrolase"/>
    <property type="match status" value="1"/>
</dbReference>
<dbReference type="InterPro" id="IPR029058">
    <property type="entry name" value="AB_hydrolase_fold"/>
</dbReference>
<dbReference type="SUPFAM" id="SSF141571">
    <property type="entry name" value="Pentapeptide repeat-like"/>
    <property type="match status" value="2"/>
</dbReference>
<dbReference type="Gene3D" id="2.160.20.80">
    <property type="entry name" value="E3 ubiquitin-protein ligase SopA"/>
    <property type="match status" value="2"/>
</dbReference>
<reference evidence="1" key="1">
    <citation type="journal article" date="2014" name="Genome Biol. Evol.">
        <title>Pangenome evidence for extensive interdomain horizontal transfer affecting lineage core and shell genes in uncultured planktonic thaumarchaeota and euryarchaeota.</title>
        <authorList>
            <person name="Deschamps P."/>
            <person name="Zivanovic Y."/>
            <person name="Moreira D."/>
            <person name="Rodriguez-Valera F."/>
            <person name="Lopez-Garcia P."/>
        </authorList>
    </citation>
    <scope>NUCLEOTIDE SEQUENCE</scope>
</reference>
<protein>
    <submittedName>
        <fullName evidence="1">Putative low-complexity protein</fullName>
    </submittedName>
</protein>
<accession>A0A075GST8</accession>
<name>A0A075GST8_9ARCH</name>
<dbReference type="PANTHER" id="PTHR14136">
    <property type="entry name" value="BTB_POZ DOMAIN-CONTAINING PROTEIN KCTD9"/>
    <property type="match status" value="1"/>
</dbReference>
<organism evidence="1">
    <name type="scientific">uncultured marine thaumarchaeote KM3_181_G03</name>
    <dbReference type="NCBI Taxonomy" id="1456065"/>
    <lineage>
        <taxon>Archaea</taxon>
        <taxon>Nitrososphaerota</taxon>
        <taxon>environmental samples</taxon>
    </lineage>
</organism>
<proteinExistence type="predicted"/>
<dbReference type="SUPFAM" id="SSF53474">
    <property type="entry name" value="alpha/beta-Hydrolases"/>
    <property type="match status" value="1"/>
</dbReference>
<dbReference type="InterPro" id="IPR001646">
    <property type="entry name" value="5peptide_repeat"/>
</dbReference>
<sequence>MKHITASLLTLFVLGLMIPSAFAEVPDWVKNTAGWWATDIISETEFVNAIEFLVNEEIIQVSDTTSGKDGSEPIPIWIKNNAGWWAEGQIDDETFVNGIEFLIKEGIIQIKTEQSELQILLQKRENLTDFIWKGDGFPTRFPDSIEHDISDKNFGNLKNLEKIDRITVEMKHGVNSVAYLLHPKEQSHDDLIIYHNGHDQYLHDGERQLRFLLDRGYPVLVFSMPLSGMNNEPVIILDGKETKLVNHDQFEILESDEFSAISYFVEPIAVSLNFIDKNFDYSNYHMIGISGGGWTAVIYPAIDERISHVFSVAGSVPLELRTNQRDLTDYENILPELYQIANYYDLYLLASLGEDKKLTQVFNTNDECCFAAERLDLSYSNEIKNRLTSLGSGEFEIITIRSGYHIVSGEALLKFYLDIDEKNVKYFRALEQRMQDKDFSGLDFTNIVLSQEDYITSFADTTGIDFTASRFTNVDFSNTILTNSNFFSSMSNFMDLTNTDVSNSDLSYSTICKPKIENTIIHNVDFTDSSIYNVDFTKSDLKNVKFNMSWCTYCIFDMFDISEIKIEKNLNQPTNFSGSSFKNVDFRNWEPGTVDFSAKIITGCTYESPILVPASDLTGSNFSGVDLENIVFTRGGENDIINLSNVDFSFADLSYHNLRHAKLVGANLSNSDLTGVDFTNADLFGANLTGANIKDAILDCHNHEICNK</sequence>